<reference evidence="2" key="2">
    <citation type="submission" date="2023-06" db="EMBL/GenBank/DDBJ databases">
        <authorList>
            <consortium name="Lawrence Berkeley National Laboratory"/>
            <person name="Mondo S.J."/>
            <person name="Hensen N."/>
            <person name="Bonometti L."/>
            <person name="Westerberg I."/>
            <person name="Brannstrom I.O."/>
            <person name="Guillou S."/>
            <person name="Cros-Aarteil S."/>
            <person name="Calhoun S."/>
            <person name="Haridas S."/>
            <person name="Kuo A."/>
            <person name="Pangilinan J."/>
            <person name="Riley R."/>
            <person name="Labutti K."/>
            <person name="Andreopoulos B."/>
            <person name="Lipzen A."/>
            <person name="Chen C."/>
            <person name="Yanf M."/>
            <person name="Daum C."/>
            <person name="Ng V."/>
            <person name="Clum A."/>
            <person name="Steindorff A."/>
            <person name="Ohm R."/>
            <person name="Martin F."/>
            <person name="Silar P."/>
            <person name="Natvig D."/>
            <person name="Lalanne C."/>
            <person name="Gautier V."/>
            <person name="Ament-Velasquez S.L."/>
            <person name="Kruys A."/>
            <person name="Hutchinson M.I."/>
            <person name="Powell A.J."/>
            <person name="Barry K."/>
            <person name="Miller A.N."/>
            <person name="Grigoriev I.V."/>
            <person name="Debuchy R."/>
            <person name="Gladieux P."/>
            <person name="Thoren M.H."/>
            <person name="Johannesson H."/>
        </authorList>
    </citation>
    <scope>NUCLEOTIDE SEQUENCE</scope>
    <source>
        <strain evidence="2">CBS 626.80</strain>
    </source>
</reference>
<evidence type="ECO:0000313" key="2">
    <source>
        <dbReference type="EMBL" id="KAK3948116.1"/>
    </source>
</evidence>
<organism evidence="2 3">
    <name type="scientific">Pseudoneurospora amorphoporcata</name>
    <dbReference type="NCBI Taxonomy" id="241081"/>
    <lineage>
        <taxon>Eukaryota</taxon>
        <taxon>Fungi</taxon>
        <taxon>Dikarya</taxon>
        <taxon>Ascomycota</taxon>
        <taxon>Pezizomycotina</taxon>
        <taxon>Sordariomycetes</taxon>
        <taxon>Sordariomycetidae</taxon>
        <taxon>Sordariales</taxon>
        <taxon>Sordariaceae</taxon>
        <taxon>Pseudoneurospora</taxon>
    </lineage>
</organism>
<dbReference type="AlphaFoldDB" id="A0AAN6NNG4"/>
<feature type="region of interest" description="Disordered" evidence="1">
    <location>
        <begin position="195"/>
        <end position="233"/>
    </location>
</feature>
<feature type="compositionally biased region" description="Acidic residues" evidence="1">
    <location>
        <begin position="213"/>
        <end position="222"/>
    </location>
</feature>
<dbReference type="EMBL" id="MU859284">
    <property type="protein sequence ID" value="KAK3948116.1"/>
    <property type="molecule type" value="Genomic_DNA"/>
</dbReference>
<sequence length="340" mass="39059">MSFTSSAFRFLSLPPEIRLSVYRALWLVPIRFSHEQHQEEAKQPIQASHQLQLVTTFKNLAGSCRQIRDELWYEFATRVLPRTQIHLGSAYETPTPSPAALTNHRIFKELQSSAYFAQNLQHVSLHCSGCDDGRARYRPQIKPWACLKWLTTLPNLRTMEVVFTDPLYLPVKQLTTAPIAPPPPSAPGPVVVEEAAAEEVPEEVPEDERGPEYDDESDEEWGPEWGSPEDQQGPNVFDAFFCPDCWETFTVLPESLEKVVFRVWCPENPEDEDHPDAADEMWEVTEYFHRTRIEEAAASRSGCWRRFRGAVVDDSAKPREYEFPYHVGAIDVEWPLSERL</sequence>
<comment type="caution">
    <text evidence="2">The sequence shown here is derived from an EMBL/GenBank/DDBJ whole genome shotgun (WGS) entry which is preliminary data.</text>
</comment>
<evidence type="ECO:0000256" key="1">
    <source>
        <dbReference type="SAM" id="MobiDB-lite"/>
    </source>
</evidence>
<evidence type="ECO:0000313" key="3">
    <source>
        <dbReference type="Proteomes" id="UP001303222"/>
    </source>
</evidence>
<dbReference type="Proteomes" id="UP001303222">
    <property type="component" value="Unassembled WGS sequence"/>
</dbReference>
<name>A0AAN6NNG4_9PEZI</name>
<gene>
    <name evidence="2" type="ORF">QBC32DRAFT_365294</name>
</gene>
<accession>A0AAN6NNG4</accession>
<protein>
    <submittedName>
        <fullName evidence="2">Uncharacterized protein</fullName>
    </submittedName>
</protein>
<reference evidence="2" key="1">
    <citation type="journal article" date="2023" name="Mol. Phylogenet. Evol.">
        <title>Genome-scale phylogeny and comparative genomics of the fungal order Sordariales.</title>
        <authorList>
            <person name="Hensen N."/>
            <person name="Bonometti L."/>
            <person name="Westerberg I."/>
            <person name="Brannstrom I.O."/>
            <person name="Guillou S."/>
            <person name="Cros-Aarteil S."/>
            <person name="Calhoun S."/>
            <person name="Haridas S."/>
            <person name="Kuo A."/>
            <person name="Mondo S."/>
            <person name="Pangilinan J."/>
            <person name="Riley R."/>
            <person name="LaButti K."/>
            <person name="Andreopoulos B."/>
            <person name="Lipzen A."/>
            <person name="Chen C."/>
            <person name="Yan M."/>
            <person name="Daum C."/>
            <person name="Ng V."/>
            <person name="Clum A."/>
            <person name="Steindorff A."/>
            <person name="Ohm R.A."/>
            <person name="Martin F."/>
            <person name="Silar P."/>
            <person name="Natvig D.O."/>
            <person name="Lalanne C."/>
            <person name="Gautier V."/>
            <person name="Ament-Velasquez S.L."/>
            <person name="Kruys A."/>
            <person name="Hutchinson M.I."/>
            <person name="Powell A.J."/>
            <person name="Barry K."/>
            <person name="Miller A.N."/>
            <person name="Grigoriev I.V."/>
            <person name="Debuchy R."/>
            <person name="Gladieux P."/>
            <person name="Hiltunen Thoren M."/>
            <person name="Johannesson H."/>
        </authorList>
    </citation>
    <scope>NUCLEOTIDE SEQUENCE</scope>
    <source>
        <strain evidence="2">CBS 626.80</strain>
    </source>
</reference>
<keyword evidence="3" id="KW-1185">Reference proteome</keyword>
<feature type="compositionally biased region" description="Acidic residues" evidence="1">
    <location>
        <begin position="195"/>
        <end position="206"/>
    </location>
</feature>
<proteinExistence type="predicted"/>